<dbReference type="RefSeq" id="WP_183856614.1">
    <property type="nucleotide sequence ID" value="NZ_JACHOO010000005.1"/>
</dbReference>
<dbReference type="Pfam" id="PF13711">
    <property type="entry name" value="DUF4160"/>
    <property type="match status" value="1"/>
</dbReference>
<evidence type="ECO:0000313" key="2">
    <source>
        <dbReference type="Proteomes" id="UP000523821"/>
    </source>
</evidence>
<sequence>MTVRRRTSTAFADYEAKISIATGDLLGGHLPQAKLTAVRNWLAERRSEIAFCWQEIRAGRPWSIERK</sequence>
<accession>A0A7W9FMY3</accession>
<proteinExistence type="predicted"/>
<dbReference type="InterPro" id="IPR025427">
    <property type="entry name" value="DUF4160"/>
</dbReference>
<organism evidence="1 2">
    <name type="scientific">Prosthecomicrobium pneumaticum</name>
    <dbReference type="NCBI Taxonomy" id="81895"/>
    <lineage>
        <taxon>Bacteria</taxon>
        <taxon>Pseudomonadati</taxon>
        <taxon>Pseudomonadota</taxon>
        <taxon>Alphaproteobacteria</taxon>
        <taxon>Hyphomicrobiales</taxon>
        <taxon>Kaistiaceae</taxon>
        <taxon>Prosthecomicrobium</taxon>
    </lineage>
</organism>
<dbReference type="EMBL" id="JACHOO010000005">
    <property type="protein sequence ID" value="MBB5753615.1"/>
    <property type="molecule type" value="Genomic_DNA"/>
</dbReference>
<dbReference type="AlphaFoldDB" id="A0A7W9FMY3"/>
<evidence type="ECO:0000313" key="1">
    <source>
        <dbReference type="EMBL" id="MBB5753615.1"/>
    </source>
</evidence>
<dbReference type="Proteomes" id="UP000523821">
    <property type="component" value="Unassembled WGS sequence"/>
</dbReference>
<comment type="caution">
    <text evidence="1">The sequence shown here is derived from an EMBL/GenBank/DDBJ whole genome shotgun (WGS) entry which is preliminary data.</text>
</comment>
<gene>
    <name evidence="1" type="ORF">GGQ63_002685</name>
</gene>
<keyword evidence="2" id="KW-1185">Reference proteome</keyword>
<name>A0A7W9FMY3_9HYPH</name>
<protein>
    <recommendedName>
        <fullName evidence="3">DUF4160 domain-containing protein</fullName>
    </recommendedName>
</protein>
<reference evidence="1 2" key="1">
    <citation type="submission" date="2020-08" db="EMBL/GenBank/DDBJ databases">
        <title>Genomic Encyclopedia of Type Strains, Phase IV (KMG-IV): sequencing the most valuable type-strain genomes for metagenomic binning, comparative biology and taxonomic classification.</title>
        <authorList>
            <person name="Goeker M."/>
        </authorList>
    </citation>
    <scope>NUCLEOTIDE SEQUENCE [LARGE SCALE GENOMIC DNA]</scope>
    <source>
        <strain evidence="1 2">DSM 16268</strain>
    </source>
</reference>
<evidence type="ECO:0008006" key="3">
    <source>
        <dbReference type="Google" id="ProtNLM"/>
    </source>
</evidence>